<proteinExistence type="predicted"/>
<dbReference type="AlphaFoldDB" id="F0WN79"/>
<name>F0WN79_9STRA</name>
<evidence type="ECO:0000313" key="1">
    <source>
        <dbReference type="EMBL" id="CCA22768.1"/>
    </source>
</evidence>
<accession>F0WN79</accession>
<gene>
    <name evidence="1" type="primary">AlNc14C167G7911</name>
    <name evidence="1" type="ORF">ALNC14_089110</name>
</gene>
<organism evidence="1">
    <name type="scientific">Albugo laibachii Nc14</name>
    <dbReference type="NCBI Taxonomy" id="890382"/>
    <lineage>
        <taxon>Eukaryota</taxon>
        <taxon>Sar</taxon>
        <taxon>Stramenopiles</taxon>
        <taxon>Oomycota</taxon>
        <taxon>Peronosporomycetes</taxon>
        <taxon>Albuginales</taxon>
        <taxon>Albuginaceae</taxon>
        <taxon>Albugo</taxon>
    </lineage>
</organism>
<sequence>MEKYRCSLLGRALADSLCDLIGDENEKLGMEETFGTEIFAIFDSVMSTYFERTETSSSNDDKTVTVHPFYTHEHMDLLGRAVSHNRYMENWSLEASLEKDSYAGMHAEIPFSMALDHLPQALSKKSTALVKLHG</sequence>
<reference evidence="1" key="1">
    <citation type="journal article" date="2011" name="PLoS Biol.">
        <title>Gene gain and loss during evolution of obligate parasitism in the white rust pathogen of Arabidopsis thaliana.</title>
        <authorList>
            <person name="Kemen E."/>
            <person name="Gardiner A."/>
            <person name="Schultz-Larsen T."/>
            <person name="Kemen A.C."/>
            <person name="Balmuth A.L."/>
            <person name="Robert-Seilaniantz A."/>
            <person name="Bailey K."/>
            <person name="Holub E."/>
            <person name="Studholme D.J."/>
            <person name="Maclean D."/>
            <person name="Jones J.D."/>
        </authorList>
    </citation>
    <scope>NUCLEOTIDE SEQUENCE</scope>
</reference>
<protein>
    <submittedName>
        <fullName evidence="1">AlNc14C167G7911 protein</fullName>
    </submittedName>
</protein>
<dbReference type="HOGENOM" id="CLU_1900100_0_0_1"/>
<reference evidence="1" key="2">
    <citation type="submission" date="2011-02" db="EMBL/GenBank/DDBJ databases">
        <authorList>
            <person name="MacLean D."/>
        </authorList>
    </citation>
    <scope>NUCLEOTIDE SEQUENCE</scope>
</reference>
<dbReference type="EMBL" id="FR824212">
    <property type="protein sequence ID" value="CCA22768.1"/>
    <property type="molecule type" value="Genomic_DNA"/>
</dbReference>